<dbReference type="SUPFAM" id="SSF81660">
    <property type="entry name" value="Metal cation-transporting ATPase, ATP-binding domain N"/>
    <property type="match status" value="1"/>
</dbReference>
<keyword evidence="10" id="KW-1278">Translocase</keyword>
<keyword evidence="12" id="KW-0186">Copper</keyword>
<evidence type="ECO:0000256" key="15">
    <source>
        <dbReference type="ARBA" id="ARBA00049289"/>
    </source>
</evidence>
<dbReference type="EC" id="7.2.2.8" evidence="3"/>
<dbReference type="FunFam" id="3.40.50.1000:FF:000144">
    <property type="entry name" value="copper-transporting ATPase 1 isoform X2"/>
    <property type="match status" value="1"/>
</dbReference>
<evidence type="ECO:0000256" key="2">
    <source>
        <dbReference type="ARBA" id="ARBA00006024"/>
    </source>
</evidence>
<evidence type="ECO:0000256" key="9">
    <source>
        <dbReference type="ARBA" id="ARBA00022840"/>
    </source>
</evidence>
<keyword evidence="11 17" id="KW-1133">Transmembrane helix</keyword>
<dbReference type="Pfam" id="PF00689">
    <property type="entry name" value="Cation_ATPase_C"/>
    <property type="match status" value="1"/>
</dbReference>
<proteinExistence type="inferred from homology"/>
<keyword evidence="6" id="KW-0479">Metal-binding</keyword>
<dbReference type="Gene3D" id="3.40.50.1000">
    <property type="entry name" value="HAD superfamily/HAD-like"/>
    <property type="match status" value="1"/>
</dbReference>
<dbReference type="SUPFAM" id="SSF56784">
    <property type="entry name" value="HAD-like"/>
    <property type="match status" value="1"/>
</dbReference>
<keyword evidence="13" id="KW-0406">Ion transport</keyword>
<dbReference type="SFLD" id="SFLDG00002">
    <property type="entry name" value="C1.7:_P-type_atpase_like"/>
    <property type="match status" value="1"/>
</dbReference>
<keyword evidence="7" id="KW-0547">Nucleotide-binding</keyword>
<keyword evidence="14 17" id="KW-0472">Membrane</keyword>
<dbReference type="PANTHER" id="PTHR42861">
    <property type="entry name" value="CALCIUM-TRANSPORTING ATPASE"/>
    <property type="match status" value="1"/>
</dbReference>
<dbReference type="InterPro" id="IPR023299">
    <property type="entry name" value="ATPase_P-typ_cyto_dom_N"/>
</dbReference>
<gene>
    <name evidence="20" type="ORF">GCM10014715_84910</name>
</gene>
<evidence type="ECO:0000256" key="3">
    <source>
        <dbReference type="ARBA" id="ARBA00012517"/>
    </source>
</evidence>
<reference evidence="20" key="1">
    <citation type="journal article" date="2014" name="Int. J. Syst. Evol. Microbiol.">
        <title>Complete genome sequence of Corynebacterium casei LMG S-19264T (=DSM 44701T), isolated from a smear-ripened cheese.</title>
        <authorList>
            <consortium name="US DOE Joint Genome Institute (JGI-PGF)"/>
            <person name="Walter F."/>
            <person name="Albersmeier A."/>
            <person name="Kalinowski J."/>
            <person name="Ruckert C."/>
        </authorList>
    </citation>
    <scope>NUCLEOTIDE SEQUENCE</scope>
    <source>
        <strain evidence="20">JCM 3302</strain>
    </source>
</reference>
<dbReference type="PRINTS" id="PR00120">
    <property type="entry name" value="HATPASE"/>
</dbReference>
<dbReference type="PROSITE" id="PS00154">
    <property type="entry name" value="ATPASE_E1_E2"/>
    <property type="match status" value="1"/>
</dbReference>
<evidence type="ECO:0000256" key="10">
    <source>
        <dbReference type="ARBA" id="ARBA00022967"/>
    </source>
</evidence>
<keyword evidence="21" id="KW-1185">Reference proteome</keyword>
<feature type="domain" description="P-type ATPase A" evidence="18">
    <location>
        <begin position="833"/>
        <end position="930"/>
    </location>
</feature>
<dbReference type="InterPro" id="IPR018303">
    <property type="entry name" value="ATPase_P-typ_P_site"/>
</dbReference>
<dbReference type="InterPro" id="IPR001757">
    <property type="entry name" value="P_typ_ATPase"/>
</dbReference>
<dbReference type="Pfam" id="PF00702">
    <property type="entry name" value="Hydrolase"/>
    <property type="match status" value="1"/>
</dbReference>
<reference evidence="20" key="2">
    <citation type="submission" date="2020-09" db="EMBL/GenBank/DDBJ databases">
        <authorList>
            <person name="Sun Q."/>
            <person name="Ohkuma M."/>
        </authorList>
    </citation>
    <scope>NUCLEOTIDE SEQUENCE</scope>
    <source>
        <strain evidence="20">JCM 3302</strain>
    </source>
</reference>
<dbReference type="InterPro" id="IPR023298">
    <property type="entry name" value="ATPase_P-typ_TM_dom_sf"/>
</dbReference>
<dbReference type="SUPFAM" id="SSF81653">
    <property type="entry name" value="Calcium ATPase, transduction domain A"/>
    <property type="match status" value="1"/>
</dbReference>
<dbReference type="InterPro" id="IPR008250">
    <property type="entry name" value="ATPase_P-typ_transduc_dom_A_sf"/>
</dbReference>
<comment type="caution">
    <text evidence="20">The sequence shown here is derived from an EMBL/GenBank/DDBJ whole genome shotgun (WGS) entry which is preliminary data.</text>
</comment>
<evidence type="ECO:0000256" key="6">
    <source>
        <dbReference type="ARBA" id="ARBA00022723"/>
    </source>
</evidence>
<dbReference type="EMBL" id="BNBC01000075">
    <property type="protein sequence ID" value="GHF16715.1"/>
    <property type="molecule type" value="Genomic_DNA"/>
</dbReference>
<feature type="transmembrane region" description="Helical" evidence="17">
    <location>
        <begin position="1536"/>
        <end position="1555"/>
    </location>
</feature>
<dbReference type="GO" id="GO:0140581">
    <property type="term" value="F:P-type monovalent copper transporter activity"/>
    <property type="evidence" value="ECO:0007669"/>
    <property type="project" value="UniProtKB-EC"/>
</dbReference>
<organism evidence="20 21">
    <name type="scientific">Streptomyces spiralis</name>
    <dbReference type="NCBI Taxonomy" id="66376"/>
    <lineage>
        <taxon>Bacteria</taxon>
        <taxon>Bacillati</taxon>
        <taxon>Actinomycetota</taxon>
        <taxon>Actinomycetes</taxon>
        <taxon>Kitasatosporales</taxon>
        <taxon>Streptomycetaceae</taxon>
        <taxon>Streptomyces</taxon>
    </lineage>
</organism>
<dbReference type="Gene3D" id="3.40.1110.10">
    <property type="entry name" value="Calcium-transporting ATPase, cytoplasmic domain N"/>
    <property type="match status" value="1"/>
</dbReference>
<dbReference type="Pfam" id="PF00122">
    <property type="entry name" value="E1-E2_ATPase"/>
    <property type="match status" value="1"/>
</dbReference>
<evidence type="ECO:0000256" key="1">
    <source>
        <dbReference type="ARBA" id="ARBA00004651"/>
    </source>
</evidence>
<dbReference type="SFLD" id="SFLDF00027">
    <property type="entry name" value="p-type_atpase"/>
    <property type="match status" value="1"/>
</dbReference>
<accession>A0A919E3S6</accession>
<keyword evidence="5 17" id="KW-0812">Transmembrane</keyword>
<keyword evidence="9" id="KW-0067">ATP-binding</keyword>
<evidence type="ECO:0000259" key="18">
    <source>
        <dbReference type="Pfam" id="PF00122"/>
    </source>
</evidence>
<evidence type="ECO:0000313" key="21">
    <source>
        <dbReference type="Proteomes" id="UP000641386"/>
    </source>
</evidence>
<dbReference type="PRINTS" id="PR00119">
    <property type="entry name" value="CATATPASE"/>
</dbReference>
<comment type="catalytic activity">
    <reaction evidence="15">
        <text>Cu(+)(in) + ATP + H2O = Cu(+)(out) + ADP + phosphate + H(+)</text>
        <dbReference type="Rhea" id="RHEA:25792"/>
        <dbReference type="ChEBI" id="CHEBI:15377"/>
        <dbReference type="ChEBI" id="CHEBI:15378"/>
        <dbReference type="ChEBI" id="CHEBI:30616"/>
        <dbReference type="ChEBI" id="CHEBI:43474"/>
        <dbReference type="ChEBI" id="CHEBI:49552"/>
        <dbReference type="ChEBI" id="CHEBI:456216"/>
        <dbReference type="EC" id="7.2.2.8"/>
    </reaction>
</comment>
<evidence type="ECO:0000259" key="19">
    <source>
        <dbReference type="Pfam" id="PF00689"/>
    </source>
</evidence>
<evidence type="ECO:0000256" key="11">
    <source>
        <dbReference type="ARBA" id="ARBA00022989"/>
    </source>
</evidence>
<dbReference type="GO" id="GO:0005886">
    <property type="term" value="C:plasma membrane"/>
    <property type="evidence" value="ECO:0007669"/>
    <property type="project" value="UniProtKB-SubCell"/>
</dbReference>
<evidence type="ECO:0000256" key="12">
    <source>
        <dbReference type="ARBA" id="ARBA00023008"/>
    </source>
</evidence>
<dbReference type="GO" id="GO:0005524">
    <property type="term" value="F:ATP binding"/>
    <property type="evidence" value="ECO:0007669"/>
    <property type="project" value="UniProtKB-KW"/>
</dbReference>
<feature type="domain" description="Cation-transporting P-type ATPase C-terminal" evidence="19">
    <location>
        <begin position="1397"/>
        <end position="1554"/>
    </location>
</feature>
<dbReference type="Gene3D" id="2.70.150.10">
    <property type="entry name" value="Calcium-transporting ATPase, cytoplasmic transduction domain A"/>
    <property type="match status" value="1"/>
</dbReference>
<dbReference type="InterPro" id="IPR006068">
    <property type="entry name" value="ATPase_P-typ_cation-transptr_C"/>
</dbReference>
<dbReference type="InterPro" id="IPR059000">
    <property type="entry name" value="ATPase_P-type_domA"/>
</dbReference>
<evidence type="ECO:0000256" key="14">
    <source>
        <dbReference type="ARBA" id="ARBA00023136"/>
    </source>
</evidence>
<evidence type="ECO:0000256" key="5">
    <source>
        <dbReference type="ARBA" id="ARBA00022692"/>
    </source>
</evidence>
<dbReference type="Proteomes" id="UP000641386">
    <property type="component" value="Unassembled WGS sequence"/>
</dbReference>
<keyword evidence="8" id="KW-0187">Copper transport</keyword>
<dbReference type="InterPro" id="IPR023214">
    <property type="entry name" value="HAD_sf"/>
</dbReference>
<evidence type="ECO:0000256" key="4">
    <source>
        <dbReference type="ARBA" id="ARBA00022448"/>
    </source>
</evidence>
<evidence type="ECO:0000256" key="13">
    <source>
        <dbReference type="ARBA" id="ARBA00023065"/>
    </source>
</evidence>
<dbReference type="Gene3D" id="1.20.1110.10">
    <property type="entry name" value="Calcium-transporting ATPase, transmembrane domain"/>
    <property type="match status" value="1"/>
</dbReference>
<dbReference type="SFLD" id="SFLDS00003">
    <property type="entry name" value="Haloacid_Dehalogenase"/>
    <property type="match status" value="1"/>
</dbReference>
<dbReference type="NCBIfam" id="TIGR01494">
    <property type="entry name" value="ATPase_P-type"/>
    <property type="match status" value="2"/>
</dbReference>
<comment type="similarity">
    <text evidence="2">Belongs to the cation transport ATPase (P-type) (TC 3.A.3) family. Type IB subfamily.</text>
</comment>
<evidence type="ECO:0000256" key="8">
    <source>
        <dbReference type="ARBA" id="ARBA00022796"/>
    </source>
</evidence>
<sequence length="1575" mass="162052">MPPWSGLPLSWLGVVLRPIPTAFTAPVDTAASAAGQARAALADTVQRGRRAVGSVVAGVPTGLAEAVSVLLDAGADRGHRRVWARSGRAHIEVRGLSGGGERHERLAHEVTGALRGVQGVAWAQVNAALGQVVVGAEEDRLDVGGLLELVESVEEAHGCGGEPFAGDRPHPPFDNVPAVLAGASLVADSLGLLMAAARRVMPLPVFSSVLRVPVVLVETQPRLRSMLEGRLGRAHAEMVLGVGQACAHAATAGIAPLLLDGVQRAWQLAEIRARQAAWHRLERELVGAAGEGLPRHAPERQPRPVPLPAGPVEECGERTSLASLLGAAGVWAWARSPEAAVQAILATVPKAAGMGREAFCAQVGRDLARDGVVPMNRAALRLLDRVSAVVIDSSVLCTAHPRLLSVTATAAADGLAEAAVWAAAQTLLADLSPRRLYGSGPWHDVRGWRLERTADAPEARPDAPAGLPLDMRAPDGRYAGRVLVGCDLDPLADAVVTAARSGRRRLLLTEHVSAAELLPWADRTTPLDTPLDVQVRRLQQDGHVVLLISTAEDHALAAADIGVALLPPPGTDSAGAPGVWSADLVCSGGTAQVWRILSALDDARQVSRESAHLSMGGSALGALIAAVGTRRTVAGLTTSPVYGAAFLAQFGGFRAARRLAGRPVPPARVRGAWHAFGARETLRVLTALDEATAGPPAAEPAVRTALLLGGAGPAAAVTARLAPLTRWPGQLLSAVREELRDPLTPVLAWGATASAAVGSSIDATLVGAVMAGNAVVSGTQRLRAERALAGLVLTQNIHARRAVWTPPAVVEGLQATPLSDRMRFFAGLDTAAVNSLPAHELRIGDVIALSPSDVVPADARLLVSDRLEIDEAALTGEPAPVAKDPAATPGAELAERSCMVYEGCTVLAGTGYAVVVATGAQSEAGRAADLAGHVAVPPGIEGHLATLTRTALPAVGIGGAAVTLLGLMRGVPVREALASGVAIAVAAVPEGLPLVATMAQSAAARRLSRHGVLTRSARVLEALGRVDVVCFDKTGTLTEGRLTVTRVATLDHDVPVDSPAGQGLLRTAARACPRPTDGRPLAHATDQAVVDAATDQCPPDHAWQPGVELPFEGSRGYSASLGTDAGRPCLAVKGAPEIVLAHCTTTLSTAPDGPARSVPLDQARLRAAHRLVRRLAGGGLRVLAVAQRTPTTGTHPADQLAELVGEMTLLGFLAISDTPRPGAAETVKRLTGAGVRVIMITGDHPATAAAIACDLGIPQNDSVLTGADLDALPEPERIEAIDGTAVFARVSPEHKVRIVQALQHTGHVVAMTGDGINDAAAIRLADVGIGLAAHGSTSARAAADLVLTDPDPSRILDAVHEGHALWHSVRDAVAILLGGNAGEVAFTVLGTALSGRAPLGTRQLLLVNLLTDMLPALAVAVAPSRTPRSGNAPLAASPTPTLLGPELARLLVIRGAATALGAFSAWQTGRLTGRPRRAGSMGLAALITTQLGQTLITDWHSPLVLATAALSAATLITIVQTPGLSHFFGCTPMGPVAWTTVTVCATTATLAAAVIPRFLRHRARRGPVNDTAMQG</sequence>
<protein>
    <recommendedName>
        <fullName evidence="3">P-type Cu(+) transporter</fullName>
        <ecNumber evidence="3">7.2.2.8</ecNumber>
    </recommendedName>
</protein>
<evidence type="ECO:0000256" key="7">
    <source>
        <dbReference type="ARBA" id="ARBA00022741"/>
    </source>
</evidence>
<evidence type="ECO:0000256" key="16">
    <source>
        <dbReference type="ARBA" id="ARBA00049360"/>
    </source>
</evidence>
<comment type="subcellular location">
    <subcellularLocation>
        <location evidence="1">Cell membrane</location>
        <topology evidence="1">Multi-pass membrane protein</topology>
    </subcellularLocation>
</comment>
<dbReference type="InterPro" id="IPR044492">
    <property type="entry name" value="P_typ_ATPase_HD_dom"/>
</dbReference>
<keyword evidence="4" id="KW-0813">Transport</keyword>
<dbReference type="GO" id="GO:0046872">
    <property type="term" value="F:metal ion binding"/>
    <property type="evidence" value="ECO:0007669"/>
    <property type="project" value="UniProtKB-KW"/>
</dbReference>
<dbReference type="SUPFAM" id="SSF81665">
    <property type="entry name" value="Calcium ATPase, transmembrane domain M"/>
    <property type="match status" value="1"/>
</dbReference>
<evidence type="ECO:0000256" key="17">
    <source>
        <dbReference type="SAM" id="Phobius"/>
    </source>
</evidence>
<dbReference type="GO" id="GO:0016887">
    <property type="term" value="F:ATP hydrolysis activity"/>
    <property type="evidence" value="ECO:0007669"/>
    <property type="project" value="InterPro"/>
</dbReference>
<name>A0A919E3S6_9ACTN</name>
<evidence type="ECO:0000313" key="20">
    <source>
        <dbReference type="EMBL" id="GHF16715.1"/>
    </source>
</evidence>
<dbReference type="InterPro" id="IPR036412">
    <property type="entry name" value="HAD-like_sf"/>
</dbReference>
<comment type="catalytic activity">
    <reaction evidence="16">
        <text>ATP + H2O = ADP + phosphate + H(+)</text>
        <dbReference type="Rhea" id="RHEA:13065"/>
        <dbReference type="ChEBI" id="CHEBI:15377"/>
        <dbReference type="ChEBI" id="CHEBI:15378"/>
        <dbReference type="ChEBI" id="CHEBI:30616"/>
        <dbReference type="ChEBI" id="CHEBI:43474"/>
        <dbReference type="ChEBI" id="CHEBI:456216"/>
    </reaction>
</comment>